<dbReference type="Proteomes" id="UP000593568">
    <property type="component" value="Unassembled WGS sequence"/>
</dbReference>
<dbReference type="PANTHER" id="PTHR34452:SF7">
    <property type="entry name" value="MYOSIN HEAVY CHAIN-RELATED PROTEIN"/>
    <property type="match status" value="1"/>
</dbReference>
<reference evidence="3 4" key="1">
    <citation type="journal article" date="2019" name="Genome Biol. Evol.">
        <title>Insights into the evolution of the New World diploid cottons (Gossypium, subgenus Houzingenia) based on genome sequencing.</title>
        <authorList>
            <person name="Grover C.E."/>
            <person name="Arick M.A. 2nd"/>
            <person name="Thrash A."/>
            <person name="Conover J.L."/>
            <person name="Sanders W.S."/>
            <person name="Peterson D.G."/>
            <person name="Frelichowski J.E."/>
            <person name="Scheffler J.A."/>
            <person name="Scheffler B.E."/>
            <person name="Wendel J.F."/>
        </authorList>
    </citation>
    <scope>NUCLEOTIDE SEQUENCE [LARGE SCALE GENOMIC DNA]</scope>
    <source>
        <strain evidence="3">8</strain>
        <tissue evidence="3">Leaf</tissue>
    </source>
</reference>
<feature type="coiled-coil region" evidence="1">
    <location>
        <begin position="466"/>
        <end position="609"/>
    </location>
</feature>
<dbReference type="PANTHER" id="PTHR34452">
    <property type="entry name" value="MYOSIN HEAVY CHAIN-RELATED PROTEIN"/>
    <property type="match status" value="1"/>
</dbReference>
<evidence type="ECO:0000313" key="3">
    <source>
        <dbReference type="EMBL" id="MBA0773433.1"/>
    </source>
</evidence>
<protein>
    <submittedName>
        <fullName evidence="3">Uncharacterized protein</fullName>
    </submittedName>
</protein>
<feature type="coiled-coil region" evidence="1">
    <location>
        <begin position="210"/>
        <end position="237"/>
    </location>
</feature>
<evidence type="ECO:0000256" key="2">
    <source>
        <dbReference type="SAM" id="MobiDB-lite"/>
    </source>
</evidence>
<feature type="compositionally biased region" description="Polar residues" evidence="2">
    <location>
        <begin position="80"/>
        <end position="89"/>
    </location>
</feature>
<dbReference type="AlphaFoldDB" id="A0A7J9EK82"/>
<dbReference type="EMBL" id="JABEZW010000008">
    <property type="protein sequence ID" value="MBA0773433.1"/>
    <property type="molecule type" value="Genomic_DNA"/>
</dbReference>
<sequence length="636" mass="73218">MHENHRGSNGSDTTISSSDSSSGLDTPRELGNGIRNDSIHQDPPYLPSMSNTSSTPKPTSVASTTIYEAWSAGSDHGMSTDDSNSSQDTFPRESSQHGSDNEMEKLKNEVIALSRQVDVSDLELQTLRKQIVKECKRGQDLSREVFTLKEERDALKLDCEKLKSFQKRTDDAKVKSRLQFEGGDPWVLVEEMRQELNYEKDMNYNLRLQLQKTQESNAELLLAVQELEEILEAKTMEISNPPNKSESNGNAEEVRAIISRNDSDEDEEQRALEQLVKEHRGPKETSLLEQKIMDLYSEIEIYKRDKDELEAQMEQLALDYEILKQENHDISYKLEQSQLQEQLKMQYECSSSFANINELETQIEFLESELDKQSKEFSDSLATINELEANVKSLEEELEKQAQQSEMDIESITRAKVEQEQRAIRAEQALRMTRWKNANTAERLQEEFKRLSIQMASTFDANEKLAAKALTEASELRSQKNQLEEQLEKAKEELQSVRKDYEAKLSNLSNQVSSKSNQIELMLEEINDKSKKLEQQKKLEEEVNGAFSQDICSLKAQIEKLTIEKNCLLEQAQKAEDLRLELERTKALAKEYEMQMQRAYLERNELESTVALMTRNKWQLNLYNQSLISSKISTIN</sequence>
<organism evidence="3 4">
    <name type="scientific">Gossypium trilobum</name>
    <dbReference type="NCBI Taxonomy" id="34281"/>
    <lineage>
        <taxon>Eukaryota</taxon>
        <taxon>Viridiplantae</taxon>
        <taxon>Streptophyta</taxon>
        <taxon>Embryophyta</taxon>
        <taxon>Tracheophyta</taxon>
        <taxon>Spermatophyta</taxon>
        <taxon>Magnoliopsida</taxon>
        <taxon>eudicotyledons</taxon>
        <taxon>Gunneridae</taxon>
        <taxon>Pentapetalae</taxon>
        <taxon>rosids</taxon>
        <taxon>malvids</taxon>
        <taxon>Malvales</taxon>
        <taxon>Malvaceae</taxon>
        <taxon>Malvoideae</taxon>
        <taxon>Gossypium</taxon>
    </lineage>
</organism>
<accession>A0A7J9EK82</accession>
<feature type="compositionally biased region" description="Basic and acidic residues" evidence="2">
    <location>
        <begin position="90"/>
        <end position="103"/>
    </location>
</feature>
<proteinExistence type="predicted"/>
<evidence type="ECO:0000313" key="4">
    <source>
        <dbReference type="Proteomes" id="UP000593568"/>
    </source>
</evidence>
<gene>
    <name evidence="3" type="ORF">Gotri_008709</name>
</gene>
<keyword evidence="4" id="KW-1185">Reference proteome</keyword>
<feature type="compositionally biased region" description="Polar residues" evidence="2">
    <location>
        <begin position="48"/>
        <end position="66"/>
    </location>
</feature>
<keyword evidence="1" id="KW-0175">Coiled coil</keyword>
<evidence type="ECO:0000256" key="1">
    <source>
        <dbReference type="SAM" id="Coils"/>
    </source>
</evidence>
<feature type="region of interest" description="Disordered" evidence="2">
    <location>
        <begin position="1"/>
        <end position="103"/>
    </location>
</feature>
<feature type="compositionally biased region" description="Low complexity" evidence="2">
    <location>
        <begin position="7"/>
        <end position="25"/>
    </location>
</feature>
<comment type="caution">
    <text evidence="3">The sequence shown here is derived from an EMBL/GenBank/DDBJ whole genome shotgun (WGS) entry which is preliminary data.</text>
</comment>
<feature type="coiled-coil region" evidence="1">
    <location>
        <begin position="292"/>
        <end position="429"/>
    </location>
</feature>
<name>A0A7J9EK82_9ROSI</name>